<dbReference type="InterPro" id="IPR029141">
    <property type="entry name" value="FimA_N"/>
</dbReference>
<evidence type="ECO:0000259" key="5">
    <source>
        <dbReference type="Pfam" id="PF06321"/>
    </source>
</evidence>
<gene>
    <name evidence="6" type="ORF">NMU02_02325</name>
</gene>
<accession>A0ABT1ME69</accession>
<sequence>MKRLLILPFIILLWSACTEDHLGNDNDICTSIDRDESVIRFTVVTPGATVYSSYSRSGQLANTTQPESVINDIQILVFEAGKYLYRVPGASITTNDNQASFTARLKASSTAIKLMILANVTHDIIDNDPLPETSEIDIKKMLTRSFTADGITSPFPMYGEYTLSNGLSGGTLNNIGTVKMLRAIARIDIQAGEVTNFKLSSLQAYRTTNKIQFIPNQNTIIVTAPSIPLDASASVATNSLPISGTSSISQLYLPEAAAPASGEETKSACCIVIGGYYGTDLTPTYYRVDFNSENQDGTFGQILRNHRYIFNIKKVLAPGWTTPVDAANNKSSQIQVEVQSWEDSTTDMYFDGEHHFGLSTREIQVAYKENSSAKINVSTDIQDYSLQWVDNQNNPIGTPATSLNNSEFSVVKSSDGSIITVTTLQANLSTDTVRTRKFLVTANRWKIIVTIKQTEKKIITRMINLISFYDGLGYLGTNLILPKQSAESRGQGLYGILSNTKNFGLTGTVECGGFNMIRSNVSANNLSELFFSTADVVYVNYMSTGSFGITDSKNVHNWLKAKKNRVLLVAIDGSGININLLNELLGGITNISWSQTSTNSFPVAGKSSSNYFTDAGPFTQSPYTPISSDFKFRCYDSSHGEIKPAGSSGITPLLMSPDNTNIVLGFDLNKRIVYVGDIDLFSASSGGTGTTDNYIKNTTGDINNNASKLIANLFAKIVEIVLKE</sequence>
<reference evidence="6 7" key="1">
    <citation type="submission" date="2022-07" db="EMBL/GenBank/DDBJ databases">
        <title>Fecal culturing of patients with breast cancer.</title>
        <authorList>
            <person name="Teng N.M.Y."/>
            <person name="Kiu R."/>
            <person name="Evans R."/>
            <person name="Baker D.J."/>
            <person name="Zenner C."/>
            <person name="Robinson S.D."/>
            <person name="Hall L.J."/>
        </authorList>
    </citation>
    <scope>NUCLEOTIDE SEQUENCE [LARGE SCALE GENOMIC DNA]</scope>
    <source>
        <strain evidence="6 7">LH1063</strain>
    </source>
</reference>
<evidence type="ECO:0000256" key="2">
    <source>
        <dbReference type="ARBA" id="ARBA00006011"/>
    </source>
</evidence>
<dbReference type="Pfam" id="PF06321">
    <property type="entry name" value="P_gingi_FimA"/>
    <property type="match status" value="1"/>
</dbReference>
<proteinExistence type="inferred from homology"/>
<keyword evidence="3" id="KW-0732">Signal</keyword>
<keyword evidence="7" id="KW-1185">Reference proteome</keyword>
<protein>
    <submittedName>
        <fullName evidence="6">Fimbrial protein</fullName>
    </submittedName>
</protein>
<feature type="domain" description="Major fimbrial subunit protein N-terminal" evidence="5">
    <location>
        <begin position="60"/>
        <end position="170"/>
    </location>
</feature>
<name>A0ABT1ME69_9BACT</name>
<evidence type="ECO:0000256" key="3">
    <source>
        <dbReference type="ARBA" id="ARBA00022729"/>
    </source>
</evidence>
<dbReference type="EMBL" id="JANDHW010000002">
    <property type="protein sequence ID" value="MCP9610927.1"/>
    <property type="molecule type" value="Genomic_DNA"/>
</dbReference>
<keyword evidence="4" id="KW-0281">Fimbrium</keyword>
<evidence type="ECO:0000313" key="6">
    <source>
        <dbReference type="EMBL" id="MCP9610927.1"/>
    </source>
</evidence>
<comment type="caution">
    <text evidence="6">The sequence shown here is derived from an EMBL/GenBank/DDBJ whole genome shotgun (WGS) entry which is preliminary data.</text>
</comment>
<organism evidence="6 7">
    <name type="scientific">Coprobacter tertius</name>
    <dbReference type="NCBI Taxonomy" id="2944915"/>
    <lineage>
        <taxon>Bacteria</taxon>
        <taxon>Pseudomonadati</taxon>
        <taxon>Bacteroidota</taxon>
        <taxon>Bacteroidia</taxon>
        <taxon>Bacteroidales</taxon>
        <taxon>Barnesiellaceae</taxon>
        <taxon>Coprobacter</taxon>
    </lineage>
</organism>
<evidence type="ECO:0000256" key="4">
    <source>
        <dbReference type="ARBA" id="ARBA00023263"/>
    </source>
</evidence>
<evidence type="ECO:0000256" key="1">
    <source>
        <dbReference type="ARBA" id="ARBA00004561"/>
    </source>
</evidence>
<comment type="subcellular location">
    <subcellularLocation>
        <location evidence="1">Fimbrium</location>
    </subcellularLocation>
</comment>
<dbReference type="PROSITE" id="PS51257">
    <property type="entry name" value="PROKAR_LIPOPROTEIN"/>
    <property type="match status" value="1"/>
</dbReference>
<dbReference type="RefSeq" id="WP_255025560.1">
    <property type="nucleotide sequence ID" value="NZ_JANDHW010000002.1"/>
</dbReference>
<dbReference type="Proteomes" id="UP001205603">
    <property type="component" value="Unassembled WGS sequence"/>
</dbReference>
<comment type="similarity">
    <text evidence="2">Belongs to the bacteroidetes fimbrillin superfamily. FimA/Mfa1 family.</text>
</comment>
<evidence type="ECO:0000313" key="7">
    <source>
        <dbReference type="Proteomes" id="UP001205603"/>
    </source>
</evidence>